<keyword evidence="3" id="KW-1185">Reference proteome</keyword>
<gene>
    <name evidence="2" type="ORF">OKW52_02385</name>
</gene>
<feature type="compositionally biased region" description="Pro residues" evidence="1">
    <location>
        <begin position="149"/>
        <end position="166"/>
    </location>
</feature>
<evidence type="ECO:0000313" key="3">
    <source>
        <dbReference type="Proteomes" id="UP001208938"/>
    </source>
</evidence>
<sequence length="248" mass="27555">MTHRTFPTAAWVGILPRRLTLVVAVAALVLGGMTAGARPAKADADDILRFLAGALVVGAIVHAIDDNSTPHYAGRWALPGACLETIRVNRRNIDAYNARCLQRAGYQNLPYRCQYEFRVGNGRTRTGYIAECMYEAGFGRDQGGYSPPDRYPPQFSPPQYHPPYGRPPVHGRPPNMSPPRAEPPTSWLPGHCEMTYRQGGRRIDGYWGRCLRESGVRNLPGQCRVTSTDGDRIFNAQCLRNAGFRRGR</sequence>
<reference evidence="2 3" key="1">
    <citation type="submission" date="2022-10" db="EMBL/GenBank/DDBJ databases">
        <title>Pararhodobacter sp. nov., isolated from marine algae.</title>
        <authorList>
            <person name="Choi B.J."/>
            <person name="Kim J.M."/>
            <person name="Lee J.K."/>
            <person name="Choi D.G."/>
            <person name="Jeon C.O."/>
        </authorList>
    </citation>
    <scope>NUCLEOTIDE SEQUENCE [LARGE SCALE GENOMIC DNA]</scope>
    <source>
        <strain evidence="2 3">ZQ420</strain>
    </source>
</reference>
<protein>
    <submittedName>
        <fullName evidence="2">Uncharacterized protein</fullName>
    </submittedName>
</protein>
<dbReference type="EMBL" id="JAPDFL010000001">
    <property type="protein sequence ID" value="MCW1931145.1"/>
    <property type="molecule type" value="Genomic_DNA"/>
</dbReference>
<evidence type="ECO:0000256" key="1">
    <source>
        <dbReference type="SAM" id="MobiDB-lite"/>
    </source>
</evidence>
<dbReference type="RefSeq" id="WP_264504293.1">
    <property type="nucleotide sequence ID" value="NZ_JAPDFL010000001.1"/>
</dbReference>
<accession>A0ABT3GUD6</accession>
<feature type="region of interest" description="Disordered" evidence="1">
    <location>
        <begin position="143"/>
        <end position="184"/>
    </location>
</feature>
<organism evidence="2 3">
    <name type="scientific">Pararhodobacter zhoushanensis</name>
    <dbReference type="NCBI Taxonomy" id="2479545"/>
    <lineage>
        <taxon>Bacteria</taxon>
        <taxon>Pseudomonadati</taxon>
        <taxon>Pseudomonadota</taxon>
        <taxon>Alphaproteobacteria</taxon>
        <taxon>Rhodobacterales</taxon>
        <taxon>Paracoccaceae</taxon>
        <taxon>Pararhodobacter</taxon>
    </lineage>
</organism>
<evidence type="ECO:0000313" key="2">
    <source>
        <dbReference type="EMBL" id="MCW1931145.1"/>
    </source>
</evidence>
<name>A0ABT3GUD6_9RHOB</name>
<comment type="caution">
    <text evidence="2">The sequence shown here is derived from an EMBL/GenBank/DDBJ whole genome shotgun (WGS) entry which is preliminary data.</text>
</comment>
<proteinExistence type="predicted"/>
<dbReference type="Proteomes" id="UP001208938">
    <property type="component" value="Unassembled WGS sequence"/>
</dbReference>